<reference evidence="2" key="1">
    <citation type="submission" date="2020-11" db="EMBL/GenBank/DDBJ databases">
        <authorList>
            <person name="Tran Van P."/>
        </authorList>
    </citation>
    <scope>NUCLEOTIDE SEQUENCE</scope>
</reference>
<name>A0A7R9QVK8_9ACAR</name>
<dbReference type="AlphaFoldDB" id="A0A7R9QVK8"/>
<feature type="region of interest" description="Disordered" evidence="1">
    <location>
        <begin position="1"/>
        <end position="46"/>
    </location>
</feature>
<evidence type="ECO:0000313" key="2">
    <source>
        <dbReference type="EMBL" id="CAD7658796.1"/>
    </source>
</evidence>
<protein>
    <submittedName>
        <fullName evidence="2">Uncharacterized protein</fullName>
    </submittedName>
</protein>
<dbReference type="Proteomes" id="UP000728032">
    <property type="component" value="Unassembled WGS sequence"/>
</dbReference>
<sequence>MAYQSYYGKRRDSPPIESGMYARDRSPPPQQSYSGRRSPQVGRIPKINATSSLDDLRSEFNRITGDTPLKMEDMTWDKMGSKVQDMLESRANDPNSEGHSLFPAPMRRRRDKRDMPLIINGNIVPRKDALLIDLVLNNKSTLDAQLSLTKHPVVGLEYMIEYIDPDGQSPRIYYCRLCKQFNTCASVMEHITGYNHRVRYIANKYPNQAKTYLLPDGRRANRNPALMRMAQGRAQELELVYGRGDFEIRHEKVTIPDEAQVDVESDIITVESGQQTEVLKQALKQIKACKLEGEEDIRVAKQIINDLTDAIIEYKQSVQEKQVNAGINSLISSGRGNY</sequence>
<dbReference type="EMBL" id="CAJPVJ010015855">
    <property type="protein sequence ID" value="CAG2175982.1"/>
    <property type="molecule type" value="Genomic_DNA"/>
</dbReference>
<organism evidence="2">
    <name type="scientific">Oppiella nova</name>
    <dbReference type="NCBI Taxonomy" id="334625"/>
    <lineage>
        <taxon>Eukaryota</taxon>
        <taxon>Metazoa</taxon>
        <taxon>Ecdysozoa</taxon>
        <taxon>Arthropoda</taxon>
        <taxon>Chelicerata</taxon>
        <taxon>Arachnida</taxon>
        <taxon>Acari</taxon>
        <taxon>Acariformes</taxon>
        <taxon>Sarcoptiformes</taxon>
        <taxon>Oribatida</taxon>
        <taxon>Brachypylina</taxon>
        <taxon>Oppioidea</taxon>
        <taxon>Oppiidae</taxon>
        <taxon>Oppiella</taxon>
    </lineage>
</organism>
<proteinExistence type="predicted"/>
<keyword evidence="3" id="KW-1185">Reference proteome</keyword>
<evidence type="ECO:0000256" key="1">
    <source>
        <dbReference type="SAM" id="MobiDB-lite"/>
    </source>
</evidence>
<dbReference type="EMBL" id="OC930680">
    <property type="protein sequence ID" value="CAD7658796.1"/>
    <property type="molecule type" value="Genomic_DNA"/>
</dbReference>
<dbReference type="OrthoDB" id="6496117at2759"/>
<evidence type="ECO:0000313" key="3">
    <source>
        <dbReference type="Proteomes" id="UP000728032"/>
    </source>
</evidence>
<gene>
    <name evidence="2" type="ORF">ONB1V03_LOCUS15416</name>
</gene>
<accession>A0A7R9QVK8</accession>